<keyword evidence="1" id="KW-0812">Transmembrane</keyword>
<dbReference type="EMBL" id="JBJQND010000002">
    <property type="protein sequence ID" value="KAL3885659.1"/>
    <property type="molecule type" value="Genomic_DNA"/>
</dbReference>
<dbReference type="InterPro" id="IPR007110">
    <property type="entry name" value="Ig-like_dom"/>
</dbReference>
<dbReference type="InterPro" id="IPR036179">
    <property type="entry name" value="Ig-like_dom_sf"/>
</dbReference>
<comment type="caution">
    <text evidence="4">The sequence shown here is derived from an EMBL/GenBank/DDBJ whole genome shotgun (WGS) entry which is preliminary data.</text>
</comment>
<sequence>MSPLLFDLLFFYFASYSAIDARTVRCTVGQNASLSFTFNNINGDIIHIHHNASEFVIVWPDAHELIYNQQPQRVNVVIGNITASNTTDVTISIMNITANDSGMYSAMRRLNLSKIMDSVQLDTIDETLKPDIGIFPNHSLDSTLVLKCNVSHTSTGKFLWSLNGSLIENSKIYFQTDAFLYIRNLTADDKYNFYTCKESESELKSDPYSIQTWIDHFITKATTLTEDMTGVPTERYVLFIIFGTGVVLAAAFLACRWHQMKIRFRVFRGSNVRSDTNNDDDNDGAREANQAGKYWTIVSNAKGEMSTAFETDAELQREIRLLAPIEIHKTSDSEDSVRSDDIYVSEEIAGYFNPISSSTMEFNDYIHPIHKNPLTTDFSKELLDYPVGNMKMKGDVKSISI</sequence>
<dbReference type="InterPro" id="IPR013783">
    <property type="entry name" value="Ig-like_fold"/>
</dbReference>
<proteinExistence type="predicted"/>
<evidence type="ECO:0000313" key="5">
    <source>
        <dbReference type="Proteomes" id="UP001634394"/>
    </source>
</evidence>
<dbReference type="Proteomes" id="UP001634394">
    <property type="component" value="Unassembled WGS sequence"/>
</dbReference>
<keyword evidence="1" id="KW-1133">Transmembrane helix</keyword>
<evidence type="ECO:0000259" key="3">
    <source>
        <dbReference type="PROSITE" id="PS50835"/>
    </source>
</evidence>
<evidence type="ECO:0000256" key="2">
    <source>
        <dbReference type="SAM" id="SignalP"/>
    </source>
</evidence>
<dbReference type="SUPFAM" id="SSF48726">
    <property type="entry name" value="Immunoglobulin"/>
    <property type="match status" value="1"/>
</dbReference>
<keyword evidence="1" id="KW-0472">Membrane</keyword>
<feature type="chain" id="PRO_5044805290" description="Ig-like domain-containing protein" evidence="2">
    <location>
        <begin position="22"/>
        <end position="401"/>
    </location>
</feature>
<feature type="transmembrane region" description="Helical" evidence="1">
    <location>
        <begin position="236"/>
        <end position="255"/>
    </location>
</feature>
<dbReference type="AlphaFoldDB" id="A0ABD3XHB8"/>
<dbReference type="PROSITE" id="PS50835">
    <property type="entry name" value="IG_LIKE"/>
    <property type="match status" value="1"/>
</dbReference>
<protein>
    <recommendedName>
        <fullName evidence="3">Ig-like domain-containing protein</fullName>
    </recommendedName>
</protein>
<accession>A0ABD3XHB8</accession>
<dbReference type="Gene3D" id="2.60.40.10">
    <property type="entry name" value="Immunoglobulins"/>
    <property type="match status" value="2"/>
</dbReference>
<reference evidence="4 5" key="1">
    <citation type="submission" date="2024-11" db="EMBL/GenBank/DDBJ databases">
        <title>Chromosome-level genome assembly of the freshwater bivalve Anodonta woodiana.</title>
        <authorList>
            <person name="Chen X."/>
        </authorList>
    </citation>
    <scope>NUCLEOTIDE SEQUENCE [LARGE SCALE GENOMIC DNA]</scope>
    <source>
        <strain evidence="4">MN2024</strain>
        <tissue evidence="4">Gills</tissue>
    </source>
</reference>
<evidence type="ECO:0000256" key="1">
    <source>
        <dbReference type="SAM" id="Phobius"/>
    </source>
</evidence>
<feature type="signal peptide" evidence="2">
    <location>
        <begin position="1"/>
        <end position="21"/>
    </location>
</feature>
<keyword evidence="2" id="KW-0732">Signal</keyword>
<evidence type="ECO:0000313" key="4">
    <source>
        <dbReference type="EMBL" id="KAL3885659.1"/>
    </source>
</evidence>
<feature type="domain" description="Ig-like" evidence="3">
    <location>
        <begin position="130"/>
        <end position="211"/>
    </location>
</feature>
<keyword evidence="5" id="KW-1185">Reference proteome</keyword>
<name>A0ABD3XHB8_SINWO</name>
<gene>
    <name evidence="4" type="ORF">ACJMK2_025708</name>
</gene>
<organism evidence="4 5">
    <name type="scientific">Sinanodonta woodiana</name>
    <name type="common">Chinese pond mussel</name>
    <name type="synonym">Anodonta woodiana</name>
    <dbReference type="NCBI Taxonomy" id="1069815"/>
    <lineage>
        <taxon>Eukaryota</taxon>
        <taxon>Metazoa</taxon>
        <taxon>Spiralia</taxon>
        <taxon>Lophotrochozoa</taxon>
        <taxon>Mollusca</taxon>
        <taxon>Bivalvia</taxon>
        <taxon>Autobranchia</taxon>
        <taxon>Heteroconchia</taxon>
        <taxon>Palaeoheterodonta</taxon>
        <taxon>Unionida</taxon>
        <taxon>Unionoidea</taxon>
        <taxon>Unionidae</taxon>
        <taxon>Unioninae</taxon>
        <taxon>Sinanodonta</taxon>
    </lineage>
</organism>